<dbReference type="AlphaFoldDB" id="A0A1L8QMW1"/>
<evidence type="ECO:0000256" key="3">
    <source>
        <dbReference type="ARBA" id="ARBA00022629"/>
    </source>
</evidence>
<dbReference type="PROSITE" id="PS01125">
    <property type="entry name" value="ROK"/>
    <property type="match status" value="1"/>
</dbReference>
<dbReference type="SUPFAM" id="SSF46785">
    <property type="entry name" value="Winged helix' DNA-binding domain"/>
    <property type="match status" value="1"/>
</dbReference>
<keyword evidence="3" id="KW-0859">Xylose metabolism</keyword>
<dbReference type="Proteomes" id="UP000182149">
    <property type="component" value="Unassembled WGS sequence"/>
</dbReference>
<evidence type="ECO:0000256" key="2">
    <source>
        <dbReference type="ARBA" id="ARBA00006479"/>
    </source>
</evidence>
<dbReference type="Pfam" id="PF00480">
    <property type="entry name" value="ROK"/>
    <property type="match status" value="1"/>
</dbReference>
<dbReference type="SUPFAM" id="SSF53067">
    <property type="entry name" value="Actin-like ATPase domain"/>
    <property type="match status" value="1"/>
</dbReference>
<protein>
    <submittedName>
        <fullName evidence="4">ROK family protein</fullName>
    </submittedName>
</protein>
<dbReference type="Gene3D" id="1.10.10.10">
    <property type="entry name" value="Winged helix-like DNA-binding domain superfamily/Winged helix DNA-binding domain"/>
    <property type="match status" value="1"/>
</dbReference>
<comment type="similarity">
    <text evidence="2">Belongs to the ROK (NagC/XylR) family.</text>
</comment>
<dbReference type="InterPro" id="IPR000600">
    <property type="entry name" value="ROK"/>
</dbReference>
<dbReference type="EMBL" id="JXKD01000029">
    <property type="protein sequence ID" value="OJG08829.1"/>
    <property type="molecule type" value="Genomic_DNA"/>
</dbReference>
<dbReference type="Gene3D" id="3.30.420.40">
    <property type="match status" value="2"/>
</dbReference>
<gene>
    <name evidence="4" type="ORF">RU93_GL001372</name>
</gene>
<dbReference type="RefSeq" id="WP_071875804.1">
    <property type="nucleotide sequence ID" value="NZ_JBHSHF010000004.1"/>
</dbReference>
<comment type="caution">
    <text evidence="4">The sequence shown here is derived from an EMBL/GenBank/DDBJ whole genome shotgun (WGS) entry which is preliminary data.</text>
</comment>
<name>A0A1L8QMW1_9ENTE</name>
<dbReference type="InterPro" id="IPR036388">
    <property type="entry name" value="WH-like_DNA-bd_sf"/>
</dbReference>
<evidence type="ECO:0000256" key="1">
    <source>
        <dbReference type="ARBA" id="ARBA00002486"/>
    </source>
</evidence>
<sequence>MINSKYTIREHNEAIILKTLIDEKEISRAALAEISGLNKASVSSITKKLLDDKLIVETRVGNASNLGGRKPIMLTFNSKAALSLALDVAPHYIEGVLTYIDGEIVSEVSFHDLDITIENSLEQILRVINDLTSILPKTPHDIVGLCIGIHGLIDEDTILYTPNYQLPRNLKEQLIQQFNFPVYLENEANLAALGEYTFTSRTDSLISLSIHTGIGAGIVENGLLRNGKHRKAGEIGHTILIPNGKICPCGNHGCLEQYASHGALYRELSASLGKNITSATVVAEYIKDNHIVKDALKKNAEYLGIAISSFSAVYDPDIVIINSSIYRQIPELLPLLQAQMTGHFSKDVKVQISSLNQNLTLLGGVSKTIQHFLNIQNLKL</sequence>
<dbReference type="InterPro" id="IPR049874">
    <property type="entry name" value="ROK_cs"/>
</dbReference>
<dbReference type="PANTHER" id="PTHR18964">
    <property type="entry name" value="ROK (REPRESSOR, ORF, KINASE) FAMILY"/>
    <property type="match status" value="1"/>
</dbReference>
<dbReference type="GO" id="GO:0042732">
    <property type="term" value="P:D-xylose metabolic process"/>
    <property type="evidence" value="ECO:0007669"/>
    <property type="project" value="UniProtKB-KW"/>
</dbReference>
<dbReference type="OrthoDB" id="9796533at2"/>
<evidence type="ECO:0000313" key="4">
    <source>
        <dbReference type="EMBL" id="OJG08829.1"/>
    </source>
</evidence>
<dbReference type="STRING" id="328396.RU93_GL001372"/>
<dbReference type="InterPro" id="IPR043129">
    <property type="entry name" value="ATPase_NBD"/>
</dbReference>
<organism evidence="4 5">
    <name type="scientific">Enterococcus aquimarinus</name>
    <dbReference type="NCBI Taxonomy" id="328396"/>
    <lineage>
        <taxon>Bacteria</taxon>
        <taxon>Bacillati</taxon>
        <taxon>Bacillota</taxon>
        <taxon>Bacilli</taxon>
        <taxon>Lactobacillales</taxon>
        <taxon>Enterococcaceae</taxon>
        <taxon>Enterococcus</taxon>
    </lineage>
</organism>
<evidence type="ECO:0000313" key="5">
    <source>
        <dbReference type="Proteomes" id="UP000182149"/>
    </source>
</evidence>
<dbReference type="InterPro" id="IPR036390">
    <property type="entry name" value="WH_DNA-bd_sf"/>
</dbReference>
<accession>A0A1L8QMW1</accession>
<keyword evidence="5" id="KW-1185">Reference proteome</keyword>
<reference evidence="4 5" key="1">
    <citation type="submission" date="2014-12" db="EMBL/GenBank/DDBJ databases">
        <title>Draft genome sequences of 29 type strains of Enterococci.</title>
        <authorList>
            <person name="Zhong Z."/>
            <person name="Sun Z."/>
            <person name="Liu W."/>
            <person name="Zhang W."/>
            <person name="Zhang H."/>
        </authorList>
    </citation>
    <scope>NUCLEOTIDE SEQUENCE [LARGE SCALE GENOMIC DNA]</scope>
    <source>
        <strain evidence="4 5">DSM 17690</strain>
    </source>
</reference>
<dbReference type="CDD" id="cd24077">
    <property type="entry name" value="ASKHA_ATPase_ROK_SaXylR-like"/>
    <property type="match status" value="1"/>
</dbReference>
<dbReference type="PANTHER" id="PTHR18964:SF149">
    <property type="entry name" value="BIFUNCTIONAL UDP-N-ACETYLGLUCOSAMINE 2-EPIMERASE_N-ACETYLMANNOSAMINE KINASE"/>
    <property type="match status" value="1"/>
</dbReference>
<proteinExistence type="inferred from homology"/>
<comment type="function">
    <text evidence="1">Transcriptional repressor of xylose-utilizing enzymes.</text>
</comment>
<keyword evidence="3" id="KW-0119">Carbohydrate metabolism</keyword>